<dbReference type="GO" id="GO:0016614">
    <property type="term" value="F:oxidoreductase activity, acting on CH-OH group of donors"/>
    <property type="evidence" value="ECO:0007669"/>
    <property type="project" value="InterPro"/>
</dbReference>
<comment type="caution">
    <text evidence="6">The sequence shown here is derived from an EMBL/GenBank/DDBJ whole genome shotgun (WGS) entry which is preliminary data.</text>
</comment>
<comment type="similarity">
    <text evidence="2">Belongs to the GMC oxidoreductase family.</text>
</comment>
<accession>A0A8H3CLB7</accession>
<gene>
    <name evidence="6" type="ORF">RDB_LOCUS129238</name>
</gene>
<dbReference type="InterPro" id="IPR000172">
    <property type="entry name" value="GMC_OxRdtase_N"/>
</dbReference>
<dbReference type="GO" id="GO:0050660">
    <property type="term" value="F:flavin adenine dinucleotide binding"/>
    <property type="evidence" value="ECO:0007669"/>
    <property type="project" value="InterPro"/>
</dbReference>
<dbReference type="Pfam" id="PF00732">
    <property type="entry name" value="GMC_oxred_N"/>
    <property type="match status" value="1"/>
</dbReference>
<evidence type="ECO:0000313" key="6">
    <source>
        <dbReference type="EMBL" id="CAE6483984.1"/>
    </source>
</evidence>
<feature type="domain" description="Glucose-methanol-choline oxidoreductase C-terminal" evidence="5">
    <location>
        <begin position="349"/>
        <end position="479"/>
    </location>
</feature>
<comment type="cofactor">
    <cofactor evidence="1 3">
        <name>FAD</name>
        <dbReference type="ChEBI" id="CHEBI:57692"/>
    </cofactor>
</comment>
<dbReference type="PIRSF" id="PIRSF000137">
    <property type="entry name" value="Alcohol_oxidase"/>
    <property type="match status" value="1"/>
</dbReference>
<dbReference type="SUPFAM" id="SSF51905">
    <property type="entry name" value="FAD/NAD(P)-binding domain"/>
    <property type="match status" value="1"/>
</dbReference>
<dbReference type="InterPro" id="IPR012132">
    <property type="entry name" value="GMC_OxRdtase"/>
</dbReference>
<dbReference type="PANTHER" id="PTHR11552:SF78">
    <property type="entry name" value="GLUCOSE-METHANOL-CHOLINE OXIDOREDUCTASE N-TERMINAL DOMAIN-CONTAINING PROTEIN"/>
    <property type="match status" value="1"/>
</dbReference>
<evidence type="ECO:0000256" key="3">
    <source>
        <dbReference type="PIRSR" id="PIRSR000137-2"/>
    </source>
</evidence>
<keyword evidence="3" id="KW-0285">Flavoprotein</keyword>
<dbReference type="PANTHER" id="PTHR11552">
    <property type="entry name" value="GLUCOSE-METHANOL-CHOLINE GMC OXIDOREDUCTASE"/>
    <property type="match status" value="1"/>
</dbReference>
<evidence type="ECO:0000313" key="7">
    <source>
        <dbReference type="Proteomes" id="UP000663888"/>
    </source>
</evidence>
<dbReference type="Proteomes" id="UP000663888">
    <property type="component" value="Unassembled WGS sequence"/>
</dbReference>
<feature type="binding site" evidence="3">
    <location>
        <position position="254"/>
    </location>
    <ligand>
        <name>FAD</name>
        <dbReference type="ChEBI" id="CHEBI:57692"/>
    </ligand>
</feature>
<protein>
    <recommendedName>
        <fullName evidence="8">Alcohol oxidase</fullName>
    </recommendedName>
</protein>
<evidence type="ECO:0000259" key="5">
    <source>
        <dbReference type="Pfam" id="PF05199"/>
    </source>
</evidence>
<dbReference type="Gene3D" id="3.50.50.60">
    <property type="entry name" value="FAD/NAD(P)-binding domain"/>
    <property type="match status" value="2"/>
</dbReference>
<dbReference type="EMBL" id="CAJMWX010001362">
    <property type="protein sequence ID" value="CAE6483984.1"/>
    <property type="molecule type" value="Genomic_DNA"/>
</dbReference>
<feature type="binding site" evidence="3">
    <location>
        <begin position="107"/>
        <end position="110"/>
    </location>
    <ligand>
        <name>FAD</name>
        <dbReference type="ChEBI" id="CHEBI:57692"/>
    </ligand>
</feature>
<dbReference type="AlphaFoldDB" id="A0A8H3CLB7"/>
<name>A0A8H3CLB7_9AGAM</name>
<feature type="domain" description="Glucose-methanol-choline oxidoreductase N-terminal" evidence="4">
    <location>
        <begin position="9"/>
        <end position="338"/>
    </location>
</feature>
<reference evidence="6" key="1">
    <citation type="submission" date="2021-01" db="EMBL/GenBank/DDBJ databases">
        <authorList>
            <person name="Kaushik A."/>
        </authorList>
    </citation>
    <scope>NUCLEOTIDE SEQUENCE</scope>
    <source>
        <strain evidence="6">AG4-R118</strain>
    </source>
</reference>
<evidence type="ECO:0000256" key="1">
    <source>
        <dbReference type="ARBA" id="ARBA00001974"/>
    </source>
</evidence>
<dbReference type="InterPro" id="IPR036188">
    <property type="entry name" value="FAD/NAD-bd_sf"/>
</dbReference>
<organism evidence="6 7">
    <name type="scientific">Rhizoctonia solani</name>
    <dbReference type="NCBI Taxonomy" id="456999"/>
    <lineage>
        <taxon>Eukaryota</taxon>
        <taxon>Fungi</taxon>
        <taxon>Dikarya</taxon>
        <taxon>Basidiomycota</taxon>
        <taxon>Agaricomycotina</taxon>
        <taxon>Agaricomycetes</taxon>
        <taxon>Cantharellales</taxon>
        <taxon>Ceratobasidiaceae</taxon>
        <taxon>Rhizoctonia</taxon>
    </lineage>
</organism>
<proteinExistence type="inferred from homology"/>
<dbReference type="PROSITE" id="PS51257">
    <property type="entry name" value="PROKAR_LIPOPROTEIN"/>
    <property type="match status" value="1"/>
</dbReference>
<evidence type="ECO:0008006" key="8">
    <source>
        <dbReference type="Google" id="ProtNLM"/>
    </source>
</evidence>
<dbReference type="Pfam" id="PF05199">
    <property type="entry name" value="GMC_oxred_C"/>
    <property type="match status" value="1"/>
</dbReference>
<dbReference type="Gene3D" id="3.30.560.10">
    <property type="entry name" value="Glucose Oxidase, domain 3"/>
    <property type="match status" value="2"/>
</dbReference>
<keyword evidence="3" id="KW-0274">FAD</keyword>
<sequence length="495" mass="53615">MSKHPTEVDIVFVGGGVSACVAAGRLAATNPSLEILIIEQGPNNFQDPNVITPGLFGRHLAPDAQTVQFWKANQSASLNGREAVLTTVNLVFVMDEGGMLGGGSSVNLLVYSRPVTSDFDDWNVTGWESNELIPLLKKVLFGHISIIFSFTILSVFQFENYHVAPGRATHGYGGPINVCYNNNEGTVGKEYLDVCGQSGIPVVEDIMDLHTGYGCSRIPQYVDPVTGYRQDAAHRYIHTQSSNKFLRFVTQTLVTRVLFDGTKAIGVEIIGNRRQDPDADQVPKVILARRLVVVSAGTIGSATILQRSGIGAPIQLAQCGVNTVVDLPGVGANYEDHCSLSQEVMFIFADVRAHVWGYKKSREFARRMPSYRGEFAPFHPRFSEESAAACVRLDAPLPPDSRDIAYTPEDNRVIEEYVRQHVGTGLHPIGTVRMAARDNGGCVDTRLNVYGTENLKVADLSIIPGNVGGNTYATALLVGEKAAILIAEDLGLTPA</sequence>
<evidence type="ECO:0000256" key="2">
    <source>
        <dbReference type="ARBA" id="ARBA00010790"/>
    </source>
</evidence>
<evidence type="ECO:0000259" key="4">
    <source>
        <dbReference type="Pfam" id="PF00732"/>
    </source>
</evidence>
<dbReference type="InterPro" id="IPR007867">
    <property type="entry name" value="GMC_OxRtase_C"/>
</dbReference>